<feature type="transmembrane region" description="Helical" evidence="6">
    <location>
        <begin position="67"/>
        <end position="90"/>
    </location>
</feature>
<keyword evidence="5 6" id="KW-0472">Membrane</keyword>
<organism evidence="7 8">
    <name type="scientific">Polynucleobacter antarcticus</name>
    <dbReference type="NCBI Taxonomy" id="1743162"/>
    <lineage>
        <taxon>Bacteria</taxon>
        <taxon>Pseudomonadati</taxon>
        <taxon>Pseudomonadota</taxon>
        <taxon>Betaproteobacteria</taxon>
        <taxon>Burkholderiales</taxon>
        <taxon>Burkholderiaceae</taxon>
        <taxon>Polynucleobacter</taxon>
    </lineage>
</organism>
<feature type="transmembrane region" description="Helical" evidence="6">
    <location>
        <begin position="37"/>
        <end position="55"/>
    </location>
</feature>
<dbReference type="FunFam" id="1.20.1260.100:FF:000001">
    <property type="entry name" value="translocator protein 2"/>
    <property type="match status" value="1"/>
</dbReference>
<evidence type="ECO:0000256" key="5">
    <source>
        <dbReference type="ARBA" id="ARBA00023136"/>
    </source>
</evidence>
<dbReference type="CDD" id="cd15904">
    <property type="entry name" value="TSPO_MBR"/>
    <property type="match status" value="1"/>
</dbReference>
<protein>
    <submittedName>
        <fullName evidence="7">TspO protein</fullName>
    </submittedName>
</protein>
<comment type="subcellular location">
    <subcellularLocation>
        <location evidence="1">Membrane</location>
        <topology evidence="1">Multi-pass membrane protein</topology>
    </subcellularLocation>
</comment>
<sequence length="150" mass="17084">MFAVVWGVVVAIGGAWATEIGEWYKNLKQPAWKPPDWLFGPMWTTIFICAGIAFVKAYDRAPDDEAILILVILFIINGLFNLIWSFLYFRMRRPDWALIEAIGLWLSVLAIMIAPLSYSPISSWLIAPYLIWVSIAMCLNWTNVKANGPF</sequence>
<dbReference type="AlphaFoldDB" id="A0A6M9PSP1"/>
<evidence type="ECO:0000256" key="2">
    <source>
        <dbReference type="ARBA" id="ARBA00007524"/>
    </source>
</evidence>
<evidence type="ECO:0000256" key="4">
    <source>
        <dbReference type="ARBA" id="ARBA00022989"/>
    </source>
</evidence>
<dbReference type="PANTHER" id="PTHR10057">
    <property type="entry name" value="PERIPHERAL-TYPE BENZODIAZEPINE RECEPTOR"/>
    <property type="match status" value="1"/>
</dbReference>
<keyword evidence="4 6" id="KW-1133">Transmembrane helix</keyword>
<dbReference type="GO" id="GO:0016020">
    <property type="term" value="C:membrane"/>
    <property type="evidence" value="ECO:0007669"/>
    <property type="project" value="UniProtKB-SubCell"/>
</dbReference>
<evidence type="ECO:0000313" key="7">
    <source>
        <dbReference type="EMBL" id="QKM63709.1"/>
    </source>
</evidence>
<gene>
    <name evidence="7" type="ORF">DCO16_09085</name>
</gene>
<dbReference type="InterPro" id="IPR004307">
    <property type="entry name" value="TspO_MBR"/>
</dbReference>
<feature type="transmembrane region" description="Helical" evidence="6">
    <location>
        <begin position="96"/>
        <end position="116"/>
    </location>
</feature>
<name>A0A6M9PSP1_9BURK</name>
<accession>A0A6M9PSP1</accession>
<feature type="transmembrane region" description="Helical" evidence="6">
    <location>
        <begin position="123"/>
        <end position="142"/>
    </location>
</feature>
<keyword evidence="8" id="KW-1185">Reference proteome</keyword>
<dbReference type="GO" id="GO:0033013">
    <property type="term" value="P:tetrapyrrole metabolic process"/>
    <property type="evidence" value="ECO:0007669"/>
    <property type="project" value="UniProtKB-ARBA"/>
</dbReference>
<evidence type="ECO:0000256" key="3">
    <source>
        <dbReference type="ARBA" id="ARBA00022692"/>
    </source>
</evidence>
<evidence type="ECO:0000256" key="6">
    <source>
        <dbReference type="SAM" id="Phobius"/>
    </source>
</evidence>
<dbReference type="InterPro" id="IPR038330">
    <property type="entry name" value="TspO/MBR-related_sf"/>
</dbReference>
<proteinExistence type="inferred from homology"/>
<dbReference type="Gene3D" id="1.20.1260.100">
    <property type="entry name" value="TspO/MBR protein"/>
    <property type="match status" value="1"/>
</dbReference>
<dbReference type="Proteomes" id="UP000500806">
    <property type="component" value="Chromosome"/>
</dbReference>
<reference evidence="7 8" key="1">
    <citation type="submission" date="2018-04" db="EMBL/GenBank/DDBJ databases">
        <title>Polynucleobacter sp. LimPoW16 genome.</title>
        <authorList>
            <person name="Hahn M.W."/>
        </authorList>
    </citation>
    <scope>NUCLEOTIDE SEQUENCE [LARGE SCALE GENOMIC DNA]</scope>
    <source>
        <strain evidence="7 8">LimPoW16</strain>
    </source>
</reference>
<keyword evidence="3 6" id="KW-0812">Transmembrane</keyword>
<evidence type="ECO:0000256" key="1">
    <source>
        <dbReference type="ARBA" id="ARBA00004141"/>
    </source>
</evidence>
<dbReference type="PIRSF" id="PIRSF005859">
    <property type="entry name" value="PBR"/>
    <property type="match status" value="1"/>
</dbReference>
<dbReference type="KEGG" id="pani:DCO16_09085"/>
<comment type="similarity">
    <text evidence="2">Belongs to the TspO/BZRP family.</text>
</comment>
<dbReference type="EMBL" id="CP028941">
    <property type="protein sequence ID" value="QKM63709.1"/>
    <property type="molecule type" value="Genomic_DNA"/>
</dbReference>
<evidence type="ECO:0000313" key="8">
    <source>
        <dbReference type="Proteomes" id="UP000500806"/>
    </source>
</evidence>
<dbReference type="Pfam" id="PF03073">
    <property type="entry name" value="TspO_MBR"/>
    <property type="match status" value="1"/>
</dbReference>
<dbReference type="PANTHER" id="PTHR10057:SF0">
    <property type="entry name" value="TRANSLOCATOR PROTEIN"/>
    <property type="match status" value="1"/>
</dbReference>